<dbReference type="PANTHER" id="PTHR47293">
    <property type="entry name" value="JACALIN-RELATED LECTIN 3"/>
    <property type="match status" value="1"/>
</dbReference>
<proteinExistence type="inferred from homology"/>
<dbReference type="InterPro" id="IPR001229">
    <property type="entry name" value="Jacalin-like_lectin_dom"/>
</dbReference>
<dbReference type="Pfam" id="PF01419">
    <property type="entry name" value="Jacalin"/>
    <property type="match status" value="3"/>
</dbReference>
<evidence type="ECO:0000256" key="2">
    <source>
        <dbReference type="ARBA" id="ARBA00022734"/>
    </source>
</evidence>
<comment type="similarity">
    <text evidence="1">Belongs to the jacalin lectin family.</text>
</comment>
<feature type="non-terminal residue" evidence="4">
    <location>
        <position position="386"/>
    </location>
</feature>
<keyword evidence="5" id="KW-1185">Reference proteome</keyword>
<feature type="domain" description="Jacalin-type lectin" evidence="3">
    <location>
        <begin position="1"/>
        <end position="117"/>
    </location>
</feature>
<dbReference type="FunFam" id="2.100.10.30:FF:000001">
    <property type="entry name" value="Jacalin-related lectin 33"/>
    <property type="match status" value="3"/>
</dbReference>
<sequence>MIYQHGGVEGIQFIKFEYVKAGKIVVGPIHGVSRRGMTQTFEVSHLDNEYLLSVEGYYDESTGVIQSIQFRTNKKISDMMGFNDGTKFSLRASGKKIIGFHGCSMKNLNSLGAYFTKHPPIKSEIGGANNTGNVFDDGGDYDGVRKVYVTYDNTRIRHIKFDYDKAGQVVSREHGAKEGTQYEFKVDYPSEYITCVEGTYAITQPYGTDILRSLTFKTSKGRTSPVIGRPTGSFVLRSEGNAIVGFHGRCGGSLDALGAYYSPLPREKIEAQGGEGGKSWDDGAFLNVKKIYIGQGEFGVAAVKFEYENEANEVVVGGEHGIKIQLLGFEEFELDYPSEYIISVEGCYDKILGAETGVITMLKFKTNKRTSPPFGLESASSLSSTK</sequence>
<evidence type="ECO:0000256" key="1">
    <source>
        <dbReference type="ARBA" id="ARBA00006568"/>
    </source>
</evidence>
<dbReference type="Gene3D" id="2.100.10.30">
    <property type="entry name" value="Jacalin-like lectin domain"/>
    <property type="match status" value="3"/>
</dbReference>
<gene>
    <name evidence="4" type="ORF">AALP_AAs50250U000100</name>
</gene>
<dbReference type="Proteomes" id="UP000029120">
    <property type="component" value="Unassembled WGS sequence"/>
</dbReference>
<accession>A0A087G147</accession>
<dbReference type="GO" id="GO:0030246">
    <property type="term" value="F:carbohydrate binding"/>
    <property type="evidence" value="ECO:0007669"/>
    <property type="project" value="UniProtKB-KW"/>
</dbReference>
<dbReference type="EMBL" id="KL977399">
    <property type="protein sequence ID" value="KFK23599.1"/>
    <property type="molecule type" value="Genomic_DNA"/>
</dbReference>
<dbReference type="AlphaFoldDB" id="A0A087G147"/>
<dbReference type="Gramene" id="KFK23599">
    <property type="protein sequence ID" value="KFK23599"/>
    <property type="gene ID" value="AALP_AAs50250U000100"/>
</dbReference>
<dbReference type="InterPro" id="IPR036404">
    <property type="entry name" value="Jacalin-like_lectin_dom_sf"/>
</dbReference>
<evidence type="ECO:0000313" key="4">
    <source>
        <dbReference type="EMBL" id="KFK23599.1"/>
    </source>
</evidence>
<keyword evidence="2" id="KW-0430">Lectin</keyword>
<dbReference type="SMART" id="SM00915">
    <property type="entry name" value="Jacalin"/>
    <property type="match status" value="3"/>
</dbReference>
<protein>
    <recommendedName>
        <fullName evidence="3">Jacalin-type lectin domain-containing protein</fullName>
    </recommendedName>
</protein>
<dbReference type="OrthoDB" id="4325201at2759"/>
<name>A0A087G147_ARAAL</name>
<organism evidence="4 5">
    <name type="scientific">Arabis alpina</name>
    <name type="common">Alpine rock-cress</name>
    <dbReference type="NCBI Taxonomy" id="50452"/>
    <lineage>
        <taxon>Eukaryota</taxon>
        <taxon>Viridiplantae</taxon>
        <taxon>Streptophyta</taxon>
        <taxon>Embryophyta</taxon>
        <taxon>Tracheophyta</taxon>
        <taxon>Spermatophyta</taxon>
        <taxon>Magnoliopsida</taxon>
        <taxon>eudicotyledons</taxon>
        <taxon>Gunneridae</taxon>
        <taxon>Pentapetalae</taxon>
        <taxon>rosids</taxon>
        <taxon>malvids</taxon>
        <taxon>Brassicales</taxon>
        <taxon>Brassicaceae</taxon>
        <taxon>Arabideae</taxon>
        <taxon>Arabis</taxon>
    </lineage>
</organism>
<evidence type="ECO:0000313" key="5">
    <source>
        <dbReference type="Proteomes" id="UP000029120"/>
    </source>
</evidence>
<dbReference type="PANTHER" id="PTHR47293:SF75">
    <property type="entry name" value="MYROSINASE-BINDING PROTEIN 2"/>
    <property type="match status" value="1"/>
</dbReference>
<dbReference type="CDD" id="cd09612">
    <property type="entry name" value="Jacalin"/>
    <property type="match status" value="3"/>
</dbReference>
<feature type="domain" description="Jacalin-type lectin" evidence="3">
    <location>
        <begin position="266"/>
        <end position="386"/>
    </location>
</feature>
<reference evidence="5" key="1">
    <citation type="journal article" date="2015" name="Nat. Plants">
        <title>Genome expansion of Arabis alpina linked with retrotransposition and reduced symmetric DNA methylation.</title>
        <authorList>
            <person name="Willing E.M."/>
            <person name="Rawat V."/>
            <person name="Mandakova T."/>
            <person name="Maumus F."/>
            <person name="James G.V."/>
            <person name="Nordstroem K.J."/>
            <person name="Becker C."/>
            <person name="Warthmann N."/>
            <person name="Chica C."/>
            <person name="Szarzynska B."/>
            <person name="Zytnicki M."/>
            <person name="Albani M.C."/>
            <person name="Kiefer C."/>
            <person name="Bergonzi S."/>
            <person name="Castaings L."/>
            <person name="Mateos J.L."/>
            <person name="Berns M.C."/>
            <person name="Bujdoso N."/>
            <person name="Piofczyk T."/>
            <person name="de Lorenzo L."/>
            <person name="Barrero-Sicilia C."/>
            <person name="Mateos I."/>
            <person name="Piednoel M."/>
            <person name="Hagmann J."/>
            <person name="Chen-Min-Tao R."/>
            <person name="Iglesias-Fernandez R."/>
            <person name="Schuster S.C."/>
            <person name="Alonso-Blanco C."/>
            <person name="Roudier F."/>
            <person name="Carbonero P."/>
            <person name="Paz-Ares J."/>
            <person name="Davis S.J."/>
            <person name="Pecinka A."/>
            <person name="Quesneville H."/>
            <person name="Colot V."/>
            <person name="Lysak M.A."/>
            <person name="Weigel D."/>
            <person name="Coupland G."/>
            <person name="Schneeberger K."/>
        </authorList>
    </citation>
    <scope>NUCLEOTIDE SEQUENCE [LARGE SCALE GENOMIC DNA]</scope>
    <source>
        <strain evidence="5">cv. Pajares</strain>
    </source>
</reference>
<dbReference type="PROSITE" id="PS51752">
    <property type="entry name" value="JACALIN_LECTIN"/>
    <property type="match status" value="3"/>
</dbReference>
<evidence type="ECO:0000259" key="3">
    <source>
        <dbReference type="PROSITE" id="PS51752"/>
    </source>
</evidence>
<dbReference type="InterPro" id="IPR033734">
    <property type="entry name" value="Jacalin-like_lectin_dom_plant"/>
</dbReference>
<dbReference type="SUPFAM" id="SSF51101">
    <property type="entry name" value="Mannose-binding lectins"/>
    <property type="match status" value="3"/>
</dbReference>
<feature type="domain" description="Jacalin-type lectin" evidence="3">
    <location>
        <begin position="120"/>
        <end position="263"/>
    </location>
</feature>